<dbReference type="AlphaFoldDB" id="A0A2P8CEG7"/>
<evidence type="ECO:0000313" key="1">
    <source>
        <dbReference type="EMBL" id="GET21749.1"/>
    </source>
</evidence>
<protein>
    <submittedName>
        <fullName evidence="2">Uncharacterized protein</fullName>
    </submittedName>
</protein>
<comment type="caution">
    <text evidence="2">The sequence shown here is derived from an EMBL/GenBank/DDBJ whole genome shotgun (WGS) entry which is preliminary data.</text>
</comment>
<evidence type="ECO:0000313" key="4">
    <source>
        <dbReference type="Proteomes" id="UP000396862"/>
    </source>
</evidence>
<dbReference type="OrthoDB" id="9883973at2"/>
<dbReference type="Proteomes" id="UP000396862">
    <property type="component" value="Unassembled WGS sequence"/>
</dbReference>
<evidence type="ECO:0000313" key="2">
    <source>
        <dbReference type="EMBL" id="PSK83370.1"/>
    </source>
</evidence>
<sequence>MPIMPLDGQRFDEEPYALDRTLCGFNALIDYLNLDMKKANESTSAEVARMIRELTNEELDPGIGIGEQSKQLQQLIDSCVKGPEEQKRVIELADEKFEKLRVHGEWS</sequence>
<accession>A0A2P8CEG7</accession>
<proteinExistence type="predicted"/>
<organism evidence="2 3">
    <name type="scientific">Prolixibacter denitrificans</name>
    <dbReference type="NCBI Taxonomy" id="1541063"/>
    <lineage>
        <taxon>Bacteria</taxon>
        <taxon>Pseudomonadati</taxon>
        <taxon>Bacteroidota</taxon>
        <taxon>Bacteroidia</taxon>
        <taxon>Marinilabiliales</taxon>
        <taxon>Prolixibacteraceae</taxon>
        <taxon>Prolixibacter</taxon>
    </lineage>
</organism>
<reference evidence="1 4" key="2">
    <citation type="submission" date="2019-10" db="EMBL/GenBank/DDBJ databases">
        <title>Prolixibacter strains distinguished by the presence of nitrate reductase genes were adept at nitrate-dependent anaerobic corrosion of metallic iron and carbon steel.</title>
        <authorList>
            <person name="Iino T."/>
            <person name="Shono N."/>
            <person name="Ito K."/>
            <person name="Nakamura R."/>
            <person name="Sueoka K."/>
            <person name="Harayama S."/>
            <person name="Ohkuma M."/>
        </authorList>
    </citation>
    <scope>NUCLEOTIDE SEQUENCE [LARGE SCALE GENOMIC DNA]</scope>
    <source>
        <strain evidence="1 4">MIC1-1</strain>
    </source>
</reference>
<dbReference type="EMBL" id="BLAU01000001">
    <property type="protein sequence ID" value="GET21749.1"/>
    <property type="molecule type" value="Genomic_DNA"/>
</dbReference>
<dbReference type="EMBL" id="PYGC01000004">
    <property type="protein sequence ID" value="PSK83370.1"/>
    <property type="molecule type" value="Genomic_DNA"/>
</dbReference>
<evidence type="ECO:0000313" key="3">
    <source>
        <dbReference type="Proteomes" id="UP000240621"/>
    </source>
</evidence>
<keyword evidence="4" id="KW-1185">Reference proteome</keyword>
<reference evidence="2 3" key="1">
    <citation type="submission" date="2018-03" db="EMBL/GenBank/DDBJ databases">
        <title>Genomic Encyclopedia of Archaeal and Bacterial Type Strains, Phase II (KMG-II): from individual species to whole genera.</title>
        <authorList>
            <person name="Goeker M."/>
        </authorList>
    </citation>
    <scope>NUCLEOTIDE SEQUENCE [LARGE SCALE GENOMIC DNA]</scope>
    <source>
        <strain evidence="2 3">DSM 27267</strain>
    </source>
</reference>
<dbReference type="RefSeq" id="WP_106542157.1">
    <property type="nucleotide sequence ID" value="NZ_BLAU01000001.1"/>
</dbReference>
<gene>
    <name evidence="2" type="ORF">CLV93_104300</name>
    <name evidence="1" type="ORF">JCM18694_19950</name>
</gene>
<dbReference type="Proteomes" id="UP000240621">
    <property type="component" value="Unassembled WGS sequence"/>
</dbReference>
<name>A0A2P8CEG7_9BACT</name>